<dbReference type="Pfam" id="PF12802">
    <property type="entry name" value="MarR_2"/>
    <property type="match status" value="1"/>
</dbReference>
<gene>
    <name evidence="5" type="ORF">J2S08_000776</name>
</gene>
<dbReference type="EMBL" id="JAUSTT010000003">
    <property type="protein sequence ID" value="MDQ0174942.1"/>
    <property type="molecule type" value="Genomic_DNA"/>
</dbReference>
<organism evidence="5 6">
    <name type="scientific">Bacillus chungangensis</name>
    <dbReference type="NCBI Taxonomy" id="587633"/>
    <lineage>
        <taxon>Bacteria</taxon>
        <taxon>Bacillati</taxon>
        <taxon>Bacillota</taxon>
        <taxon>Bacilli</taxon>
        <taxon>Bacillales</taxon>
        <taxon>Bacillaceae</taxon>
        <taxon>Bacillus</taxon>
    </lineage>
</organism>
<keyword evidence="2 5" id="KW-0238">DNA-binding</keyword>
<name>A0ABT9WP13_9BACI</name>
<dbReference type="InterPro" id="IPR000835">
    <property type="entry name" value="HTH_MarR-typ"/>
</dbReference>
<evidence type="ECO:0000313" key="6">
    <source>
        <dbReference type="Proteomes" id="UP001223586"/>
    </source>
</evidence>
<dbReference type="InterPro" id="IPR036390">
    <property type="entry name" value="WH_DNA-bd_sf"/>
</dbReference>
<dbReference type="PANTHER" id="PTHR42756:SF1">
    <property type="entry name" value="TRANSCRIPTIONAL REPRESSOR OF EMRAB OPERON"/>
    <property type="match status" value="1"/>
</dbReference>
<keyword evidence="6" id="KW-1185">Reference proteome</keyword>
<dbReference type="SUPFAM" id="SSF46785">
    <property type="entry name" value="Winged helix' DNA-binding domain"/>
    <property type="match status" value="1"/>
</dbReference>
<evidence type="ECO:0000256" key="3">
    <source>
        <dbReference type="ARBA" id="ARBA00023163"/>
    </source>
</evidence>
<evidence type="ECO:0000259" key="4">
    <source>
        <dbReference type="PROSITE" id="PS50995"/>
    </source>
</evidence>
<evidence type="ECO:0000313" key="5">
    <source>
        <dbReference type="EMBL" id="MDQ0174942.1"/>
    </source>
</evidence>
<keyword evidence="1" id="KW-0805">Transcription regulation</keyword>
<dbReference type="Gene3D" id="1.10.10.10">
    <property type="entry name" value="Winged helix-like DNA-binding domain superfamily/Winged helix DNA-binding domain"/>
    <property type="match status" value="1"/>
</dbReference>
<dbReference type="PANTHER" id="PTHR42756">
    <property type="entry name" value="TRANSCRIPTIONAL REGULATOR, MARR"/>
    <property type="match status" value="1"/>
</dbReference>
<keyword evidence="3" id="KW-0804">Transcription</keyword>
<reference evidence="5 6" key="1">
    <citation type="submission" date="2023-07" db="EMBL/GenBank/DDBJ databases">
        <title>Genomic Encyclopedia of Type Strains, Phase IV (KMG-IV): sequencing the most valuable type-strain genomes for metagenomic binning, comparative biology and taxonomic classification.</title>
        <authorList>
            <person name="Goeker M."/>
        </authorList>
    </citation>
    <scope>NUCLEOTIDE SEQUENCE [LARGE SCALE GENOMIC DNA]</scope>
    <source>
        <strain evidence="5 6">DSM 23837</strain>
    </source>
</reference>
<accession>A0ABT9WP13</accession>
<evidence type="ECO:0000256" key="1">
    <source>
        <dbReference type="ARBA" id="ARBA00023015"/>
    </source>
</evidence>
<comment type="caution">
    <text evidence="5">The sequence shown here is derived from an EMBL/GenBank/DDBJ whole genome shotgun (WGS) entry which is preliminary data.</text>
</comment>
<evidence type="ECO:0000256" key="2">
    <source>
        <dbReference type="ARBA" id="ARBA00023125"/>
    </source>
</evidence>
<protein>
    <submittedName>
        <fullName evidence="5">DNA-binding MarR family transcriptional regulator</fullName>
    </submittedName>
</protein>
<dbReference type="SMART" id="SM00347">
    <property type="entry name" value="HTH_MARR"/>
    <property type="match status" value="1"/>
</dbReference>
<dbReference type="Proteomes" id="UP001223586">
    <property type="component" value="Unassembled WGS sequence"/>
</dbReference>
<dbReference type="RefSeq" id="WP_307226833.1">
    <property type="nucleotide sequence ID" value="NZ_JAUSTT010000003.1"/>
</dbReference>
<feature type="domain" description="HTH marR-type" evidence="4">
    <location>
        <begin position="1"/>
        <end position="137"/>
    </location>
</feature>
<dbReference type="GO" id="GO:0003677">
    <property type="term" value="F:DNA binding"/>
    <property type="evidence" value="ECO:0007669"/>
    <property type="project" value="UniProtKB-KW"/>
</dbReference>
<dbReference type="InterPro" id="IPR036388">
    <property type="entry name" value="WH-like_DNA-bd_sf"/>
</dbReference>
<dbReference type="PROSITE" id="PS50995">
    <property type="entry name" value="HTH_MARR_2"/>
    <property type="match status" value="1"/>
</dbReference>
<sequence length="146" mass="16412">MERNQPSELENALSYLQCVLIARRTRINPEQVTWAQYDVLEFLRIQGPMMPSVLSKSLGMSRSSTSKNLRILKDKQLINQTQCGKDKREQLTALTEKGKTFLASAAKSRHESATIAASVLTPGEQCIFTEICQKIASALNEDHMKK</sequence>
<proteinExistence type="predicted"/>